<dbReference type="AlphaFoldDB" id="A0A1R2BNS0"/>
<sequence length="527" mass="57895">MAFVSRAERKLHTVDSTTIGPGAYLSHNQYSSNPSFAPFTSTSERNFLKQANTSITPGPGCYSIPQSNSDSYSIDNWGHLKTSASFASQLKRFKYEDVSSSPGPGAYIVQDKWKSKKKNPKTQTGVNWARIPSAPSIPTHQQAFGYDQGPSGELVMQKNPELVHAGTLNNSVGPGHYNVYEKKKPRGSSWSKNKSTRVNSKKPTTGPDIGPGSYSDSKLDLGPMYKLKQNAVFLSKIKDNSLSESNAPGPGSYNADKISGFTKIKKVPRSLQNFGSSSLRFKQKFGEYDVGPGQYTTSNQDFVRTQGESKAPFSSSNTRFRYTSTITPGPGAYKEQDISDSLNKKVWGRQGVFGSSERRFAHKTSSQTPGPGYYPSDCHSKIGTFNSMHKKPSAVFISKSPKGIKPKSQGPAPGEYEIPSRFGASKPPTVSMHPTLSKVTRTKSEGNLGFVSRAERFNSTEKIKRKQVPGPGSYDVKNGSRAKKVIVSREDRFKKLNKSALPGPGSYMEETDEWNKKSYNILFSEII</sequence>
<dbReference type="InterPro" id="IPR051291">
    <property type="entry name" value="CIMAP"/>
</dbReference>
<gene>
    <name evidence="2" type="ORF">SteCoe_21708</name>
</gene>
<dbReference type="EMBL" id="MPUH01000520">
    <property type="protein sequence ID" value="OMJ78469.1"/>
    <property type="molecule type" value="Genomic_DNA"/>
</dbReference>
<feature type="region of interest" description="Disordered" evidence="1">
    <location>
        <begin position="166"/>
        <end position="214"/>
    </location>
</feature>
<dbReference type="OrthoDB" id="406368at2759"/>
<reference evidence="2 3" key="1">
    <citation type="submission" date="2016-11" db="EMBL/GenBank/DDBJ databases">
        <title>The macronuclear genome of Stentor coeruleus: a giant cell with tiny introns.</title>
        <authorList>
            <person name="Slabodnick M."/>
            <person name="Ruby J.G."/>
            <person name="Reiff S.B."/>
            <person name="Swart E.C."/>
            <person name="Gosai S."/>
            <person name="Prabakaran S."/>
            <person name="Witkowska E."/>
            <person name="Larue G.E."/>
            <person name="Fisher S."/>
            <person name="Freeman R.M."/>
            <person name="Gunawardena J."/>
            <person name="Chu W."/>
            <person name="Stover N.A."/>
            <person name="Gregory B.D."/>
            <person name="Nowacki M."/>
            <person name="Derisi J."/>
            <person name="Roy S.W."/>
            <person name="Marshall W.F."/>
            <person name="Sood P."/>
        </authorList>
    </citation>
    <scope>NUCLEOTIDE SEQUENCE [LARGE SCALE GENOMIC DNA]</scope>
    <source>
        <strain evidence="2">WM001</strain>
    </source>
</reference>
<evidence type="ECO:0000313" key="3">
    <source>
        <dbReference type="Proteomes" id="UP000187209"/>
    </source>
</evidence>
<feature type="compositionally biased region" description="Polar residues" evidence="1">
    <location>
        <begin position="188"/>
        <end position="203"/>
    </location>
</feature>
<evidence type="ECO:0000313" key="2">
    <source>
        <dbReference type="EMBL" id="OMJ78469.1"/>
    </source>
</evidence>
<accession>A0A1R2BNS0</accession>
<dbReference type="Proteomes" id="UP000187209">
    <property type="component" value="Unassembled WGS sequence"/>
</dbReference>
<feature type="region of interest" description="Disordered" evidence="1">
    <location>
        <begin position="113"/>
        <end position="134"/>
    </location>
</feature>
<dbReference type="Pfam" id="PF07004">
    <property type="entry name" value="SHIPPO-rpt"/>
    <property type="match status" value="7"/>
</dbReference>
<name>A0A1R2BNS0_9CILI</name>
<organism evidence="2 3">
    <name type="scientific">Stentor coeruleus</name>
    <dbReference type="NCBI Taxonomy" id="5963"/>
    <lineage>
        <taxon>Eukaryota</taxon>
        <taxon>Sar</taxon>
        <taxon>Alveolata</taxon>
        <taxon>Ciliophora</taxon>
        <taxon>Postciliodesmatophora</taxon>
        <taxon>Heterotrichea</taxon>
        <taxon>Heterotrichida</taxon>
        <taxon>Stentoridae</taxon>
        <taxon>Stentor</taxon>
    </lineage>
</organism>
<proteinExistence type="predicted"/>
<dbReference type="PANTHER" id="PTHR21580">
    <property type="entry name" value="SHIPPO-1-RELATED"/>
    <property type="match status" value="1"/>
</dbReference>
<keyword evidence="3" id="KW-1185">Reference proteome</keyword>
<comment type="caution">
    <text evidence="2">The sequence shown here is derived from an EMBL/GenBank/DDBJ whole genome shotgun (WGS) entry which is preliminary data.</text>
</comment>
<evidence type="ECO:0000256" key="1">
    <source>
        <dbReference type="SAM" id="MobiDB-lite"/>
    </source>
</evidence>
<dbReference type="InterPro" id="IPR010736">
    <property type="entry name" value="SHIPPO-rpt"/>
</dbReference>
<protein>
    <submittedName>
        <fullName evidence="2">Uncharacterized protein</fullName>
    </submittedName>
</protein>